<proteinExistence type="predicted"/>
<dbReference type="OrthoDB" id="948250at2"/>
<dbReference type="HOGENOM" id="CLU_118417_0_0_9"/>
<dbReference type="InterPro" id="IPR051016">
    <property type="entry name" value="Diverse_Substrate_AcTransf"/>
</dbReference>
<name>E0NLT6_9FIRM</name>
<dbReference type="Pfam" id="PF00583">
    <property type="entry name" value="Acetyltransf_1"/>
    <property type="match status" value="1"/>
</dbReference>
<organism evidence="4 5">
    <name type="scientific">Peptoniphilus duerdenii ATCC BAA-1640</name>
    <dbReference type="NCBI Taxonomy" id="862517"/>
    <lineage>
        <taxon>Bacteria</taxon>
        <taxon>Bacillati</taxon>
        <taxon>Bacillota</taxon>
        <taxon>Tissierellia</taxon>
        <taxon>Tissierellales</taxon>
        <taxon>Peptoniphilaceae</taxon>
        <taxon>Peptoniphilus</taxon>
    </lineage>
</organism>
<dbReference type="EMBL" id="AEEH01000043">
    <property type="protein sequence ID" value="EFM25277.1"/>
    <property type="molecule type" value="Genomic_DNA"/>
</dbReference>
<dbReference type="Proteomes" id="UP000003280">
    <property type="component" value="Unassembled WGS sequence"/>
</dbReference>
<keyword evidence="2" id="KW-0012">Acyltransferase</keyword>
<dbReference type="Gene3D" id="3.40.630.30">
    <property type="match status" value="1"/>
</dbReference>
<evidence type="ECO:0000256" key="1">
    <source>
        <dbReference type="ARBA" id="ARBA00022679"/>
    </source>
</evidence>
<keyword evidence="1 4" id="KW-0808">Transferase</keyword>
<dbReference type="PANTHER" id="PTHR10545:SF29">
    <property type="entry name" value="GH14572P-RELATED"/>
    <property type="match status" value="1"/>
</dbReference>
<dbReference type="PANTHER" id="PTHR10545">
    <property type="entry name" value="DIAMINE N-ACETYLTRANSFERASE"/>
    <property type="match status" value="1"/>
</dbReference>
<dbReference type="STRING" id="862517.HMPREF9225_1166"/>
<dbReference type="SUPFAM" id="SSF55729">
    <property type="entry name" value="Acyl-CoA N-acyltransferases (Nat)"/>
    <property type="match status" value="1"/>
</dbReference>
<dbReference type="GO" id="GO:0008080">
    <property type="term" value="F:N-acetyltransferase activity"/>
    <property type="evidence" value="ECO:0007669"/>
    <property type="project" value="TreeGrafter"/>
</dbReference>
<dbReference type="CDD" id="cd04301">
    <property type="entry name" value="NAT_SF"/>
    <property type="match status" value="1"/>
</dbReference>
<reference evidence="4 5" key="1">
    <citation type="submission" date="2010-07" db="EMBL/GenBank/DDBJ databases">
        <authorList>
            <person name="Muzny D."/>
            <person name="Qin X."/>
            <person name="Deng J."/>
            <person name="Jiang H."/>
            <person name="Liu Y."/>
            <person name="Qu J."/>
            <person name="Song X.-Z."/>
            <person name="Zhang L."/>
            <person name="Thornton R."/>
            <person name="Coyle M."/>
            <person name="Francisco L."/>
            <person name="Jackson L."/>
            <person name="Javaid M."/>
            <person name="Korchina V."/>
            <person name="Kovar C."/>
            <person name="Mata R."/>
            <person name="Mathew T."/>
            <person name="Ngo R."/>
            <person name="Nguyen L."/>
            <person name="Nguyen N."/>
            <person name="Okwuonu G."/>
            <person name="Ongeri F."/>
            <person name="Pham C."/>
            <person name="Simmons D."/>
            <person name="Wilczek-Boney K."/>
            <person name="Hale W."/>
            <person name="Jakkamsetti A."/>
            <person name="Pham P."/>
            <person name="Ruth R."/>
            <person name="San Lucas F."/>
            <person name="Warren J."/>
            <person name="Zhang J."/>
            <person name="Zhao Z."/>
            <person name="Zhou C."/>
            <person name="Zhu D."/>
            <person name="Lee S."/>
            <person name="Bess C."/>
            <person name="Blankenburg K."/>
            <person name="Forbes L."/>
            <person name="Fu Q."/>
            <person name="Gubbala S."/>
            <person name="Hirani K."/>
            <person name="Jayaseelan J.C."/>
            <person name="Lara F."/>
            <person name="Munidasa M."/>
            <person name="Palculict T."/>
            <person name="Patil S."/>
            <person name="Pu L.-L."/>
            <person name="Saada N."/>
            <person name="Tang L."/>
            <person name="Weissenberger G."/>
            <person name="Zhu Y."/>
            <person name="Hemphill L."/>
            <person name="Shang Y."/>
            <person name="Youmans B."/>
            <person name="Ayvaz T."/>
            <person name="Ross M."/>
            <person name="Santibanez J."/>
            <person name="Aqrawi P."/>
            <person name="Gross S."/>
            <person name="Joshi V."/>
            <person name="Fowler G."/>
            <person name="Nazareth L."/>
            <person name="Reid J."/>
            <person name="Worley K."/>
            <person name="Petrosino J."/>
            <person name="Highlander S."/>
            <person name="Gibbs R."/>
        </authorList>
    </citation>
    <scope>NUCLEOTIDE SEQUENCE [LARGE SCALE GENOMIC DNA]</scope>
    <source>
        <strain evidence="4 5">ATCC BAA-1640</strain>
    </source>
</reference>
<gene>
    <name evidence="4" type="ORF">HMPREF9225_1166</name>
</gene>
<dbReference type="eggNOG" id="COG0456">
    <property type="taxonomic scope" value="Bacteria"/>
</dbReference>
<feature type="domain" description="N-acetyltransferase" evidence="3">
    <location>
        <begin position="1"/>
        <end position="145"/>
    </location>
</feature>
<accession>E0NLT6</accession>
<evidence type="ECO:0000313" key="4">
    <source>
        <dbReference type="EMBL" id="EFM25277.1"/>
    </source>
</evidence>
<sequence>MEIRKISKSDLEDLARLMVEVFNTPPWNDTWTEETASESLLSLIDAPGFYGNVMVDGDNIIGAIMGNKRLYSTETTYYLYEFFVSDKYRGKGVSKKLYEKTMSELKEEGVSGAFFTTIRNSAAYKFYIKEGAWDLEDSACFYHKF</sequence>
<dbReference type="PROSITE" id="PS51186">
    <property type="entry name" value="GNAT"/>
    <property type="match status" value="1"/>
</dbReference>
<dbReference type="InterPro" id="IPR000182">
    <property type="entry name" value="GNAT_dom"/>
</dbReference>
<evidence type="ECO:0000313" key="5">
    <source>
        <dbReference type="Proteomes" id="UP000003280"/>
    </source>
</evidence>
<dbReference type="AlphaFoldDB" id="E0NLT6"/>
<evidence type="ECO:0000256" key="2">
    <source>
        <dbReference type="ARBA" id="ARBA00023315"/>
    </source>
</evidence>
<protein>
    <submittedName>
        <fullName evidence="4">Acetyltransferase, GNAT family</fullName>
    </submittedName>
</protein>
<evidence type="ECO:0000259" key="3">
    <source>
        <dbReference type="PROSITE" id="PS51186"/>
    </source>
</evidence>
<comment type="caution">
    <text evidence="4">The sequence shown here is derived from an EMBL/GenBank/DDBJ whole genome shotgun (WGS) entry which is preliminary data.</text>
</comment>
<keyword evidence="5" id="KW-1185">Reference proteome</keyword>
<dbReference type="RefSeq" id="WP_008901980.1">
    <property type="nucleotide sequence ID" value="NZ_GL397071.1"/>
</dbReference>
<dbReference type="InterPro" id="IPR016181">
    <property type="entry name" value="Acyl_CoA_acyltransferase"/>
</dbReference>